<evidence type="ECO:0000313" key="2">
    <source>
        <dbReference type="EMBL" id="RVE55653.1"/>
    </source>
</evidence>
<organism evidence="2 3">
    <name type="scientific">Oryzias javanicus</name>
    <name type="common">Javanese ricefish</name>
    <name type="synonym">Aplocheilus javanicus</name>
    <dbReference type="NCBI Taxonomy" id="123683"/>
    <lineage>
        <taxon>Eukaryota</taxon>
        <taxon>Metazoa</taxon>
        <taxon>Chordata</taxon>
        <taxon>Craniata</taxon>
        <taxon>Vertebrata</taxon>
        <taxon>Euteleostomi</taxon>
        <taxon>Actinopterygii</taxon>
        <taxon>Neopterygii</taxon>
        <taxon>Teleostei</taxon>
        <taxon>Neoteleostei</taxon>
        <taxon>Acanthomorphata</taxon>
        <taxon>Ovalentaria</taxon>
        <taxon>Atherinomorphae</taxon>
        <taxon>Beloniformes</taxon>
        <taxon>Adrianichthyidae</taxon>
        <taxon>Oryziinae</taxon>
        <taxon>Oryzias</taxon>
    </lineage>
</organism>
<proteinExistence type="predicted"/>
<feature type="compositionally biased region" description="Basic and acidic residues" evidence="1">
    <location>
        <begin position="90"/>
        <end position="101"/>
    </location>
</feature>
<sequence length="172" mass="19008">MATGSEGCRKSLKLLSADEPEESRGLFFLITQQNLRIFSRIKGNPRITMATESAANGGGLNDACVPTTADFILNKAVTETFPWLHSPLQEPRDDRGRRESVRSPGPRGPQDRSLPRTYIRLNDLSGRGPRAGERGELEVEPAPPRAMRRMRAPRTGGTVCPTPRWPPWSSST</sequence>
<reference evidence="2 3" key="1">
    <citation type="submission" date="2018-11" db="EMBL/GenBank/DDBJ databases">
        <authorList>
            <person name="Lopez-Roques C."/>
            <person name="Donnadieu C."/>
            <person name="Bouchez O."/>
            <person name="Klopp C."/>
            <person name="Cabau C."/>
            <person name="Zahm M."/>
        </authorList>
    </citation>
    <scope>NUCLEOTIDE SEQUENCE [LARGE SCALE GENOMIC DNA]</scope>
    <source>
        <strain evidence="2">RS831</strain>
        <tissue evidence="2">Whole body</tissue>
    </source>
</reference>
<dbReference type="Proteomes" id="UP000283210">
    <property type="component" value="Unassembled WGS sequence"/>
</dbReference>
<gene>
    <name evidence="2" type="ORF">OJAV_G00234150</name>
</gene>
<evidence type="ECO:0000256" key="1">
    <source>
        <dbReference type="SAM" id="MobiDB-lite"/>
    </source>
</evidence>
<feature type="region of interest" description="Disordered" evidence="1">
    <location>
        <begin position="84"/>
        <end position="172"/>
    </location>
</feature>
<accession>A0A3S2TUM0</accession>
<name>A0A3S2TUM0_ORYJA</name>
<keyword evidence="3" id="KW-1185">Reference proteome</keyword>
<evidence type="ECO:0000313" key="3">
    <source>
        <dbReference type="Proteomes" id="UP000283210"/>
    </source>
</evidence>
<dbReference type="EMBL" id="ML136643">
    <property type="protein sequence ID" value="RVE55653.1"/>
    <property type="molecule type" value="Genomic_DNA"/>
</dbReference>
<dbReference type="AlphaFoldDB" id="A0A3S2TUM0"/>
<reference evidence="2 3" key="2">
    <citation type="submission" date="2019-01" db="EMBL/GenBank/DDBJ databases">
        <title>A chromosome length genome reference of the Java medaka (oryzias javanicus).</title>
        <authorList>
            <person name="Herpin A."/>
            <person name="Takehana Y."/>
            <person name="Naruse K."/>
            <person name="Ansai S."/>
            <person name="Kawaguchi M."/>
        </authorList>
    </citation>
    <scope>NUCLEOTIDE SEQUENCE [LARGE SCALE GENOMIC DNA]</scope>
    <source>
        <strain evidence="2">RS831</strain>
        <tissue evidence="2">Whole body</tissue>
    </source>
</reference>
<protein>
    <submittedName>
        <fullName evidence="2">Uncharacterized protein</fullName>
    </submittedName>
</protein>